<dbReference type="Pfam" id="PF00691">
    <property type="entry name" value="OmpA"/>
    <property type="match status" value="1"/>
</dbReference>
<feature type="transmembrane region" description="Helical" evidence="7">
    <location>
        <begin position="20"/>
        <end position="37"/>
    </location>
</feature>
<comment type="caution">
    <text evidence="9">The sequence shown here is derived from an EMBL/GenBank/DDBJ whole genome shotgun (WGS) entry which is preliminary data.</text>
</comment>
<dbReference type="AlphaFoldDB" id="A0A644WIK3"/>
<dbReference type="InterPro" id="IPR036737">
    <property type="entry name" value="OmpA-like_sf"/>
</dbReference>
<keyword evidence="3" id="KW-1003">Cell membrane</keyword>
<dbReference type="SUPFAM" id="SSF103088">
    <property type="entry name" value="OmpA-like"/>
    <property type="match status" value="1"/>
</dbReference>
<dbReference type="Pfam" id="PF13677">
    <property type="entry name" value="MotB_plug"/>
    <property type="match status" value="1"/>
</dbReference>
<dbReference type="InterPro" id="IPR025713">
    <property type="entry name" value="MotB-like_N_dom"/>
</dbReference>
<gene>
    <name evidence="9" type="primary">motB_6</name>
    <name evidence="9" type="ORF">SDC9_49963</name>
</gene>
<dbReference type="PANTHER" id="PTHR30329">
    <property type="entry name" value="STATOR ELEMENT OF FLAGELLAR MOTOR COMPLEX"/>
    <property type="match status" value="1"/>
</dbReference>
<proteinExistence type="inferred from homology"/>
<evidence type="ECO:0000256" key="2">
    <source>
        <dbReference type="ARBA" id="ARBA00008914"/>
    </source>
</evidence>
<comment type="subcellular location">
    <subcellularLocation>
        <location evidence="1">Cell membrane</location>
        <topology evidence="1">Single-pass membrane protein</topology>
    </subcellularLocation>
</comment>
<dbReference type="InterPro" id="IPR050330">
    <property type="entry name" value="Bact_OuterMem_StrucFunc"/>
</dbReference>
<evidence type="ECO:0000256" key="6">
    <source>
        <dbReference type="ARBA" id="ARBA00023136"/>
    </source>
</evidence>
<evidence type="ECO:0000256" key="7">
    <source>
        <dbReference type="SAM" id="Phobius"/>
    </source>
</evidence>
<keyword evidence="6 7" id="KW-0472">Membrane</keyword>
<name>A0A644WIK3_9ZZZZ</name>
<evidence type="ECO:0000256" key="1">
    <source>
        <dbReference type="ARBA" id="ARBA00004162"/>
    </source>
</evidence>
<organism evidence="9">
    <name type="scientific">bioreactor metagenome</name>
    <dbReference type="NCBI Taxonomy" id="1076179"/>
    <lineage>
        <taxon>unclassified sequences</taxon>
        <taxon>metagenomes</taxon>
        <taxon>ecological metagenomes</taxon>
    </lineage>
</organism>
<keyword evidence="5 7" id="KW-1133">Transmembrane helix</keyword>
<dbReference type="Gene3D" id="3.30.1330.60">
    <property type="entry name" value="OmpA-like domain"/>
    <property type="match status" value="1"/>
</dbReference>
<dbReference type="EMBL" id="VSSQ01000974">
    <property type="protein sequence ID" value="MPM03696.1"/>
    <property type="molecule type" value="Genomic_DNA"/>
</dbReference>
<reference evidence="9" key="1">
    <citation type="submission" date="2019-08" db="EMBL/GenBank/DDBJ databases">
        <authorList>
            <person name="Kucharzyk K."/>
            <person name="Murdoch R.W."/>
            <person name="Higgins S."/>
            <person name="Loffler F."/>
        </authorList>
    </citation>
    <scope>NUCLEOTIDE SEQUENCE</scope>
</reference>
<keyword evidence="4 7" id="KW-0812">Transmembrane</keyword>
<dbReference type="PROSITE" id="PS51123">
    <property type="entry name" value="OMPA_2"/>
    <property type="match status" value="1"/>
</dbReference>
<evidence type="ECO:0000256" key="3">
    <source>
        <dbReference type="ARBA" id="ARBA00022475"/>
    </source>
</evidence>
<protein>
    <submittedName>
        <fullName evidence="9">Motility protein B</fullName>
    </submittedName>
</protein>
<evidence type="ECO:0000313" key="9">
    <source>
        <dbReference type="EMBL" id="MPM03696.1"/>
    </source>
</evidence>
<dbReference type="PANTHER" id="PTHR30329:SF21">
    <property type="entry name" value="LIPOPROTEIN YIAD-RELATED"/>
    <property type="match status" value="1"/>
</dbReference>
<dbReference type="InterPro" id="IPR006665">
    <property type="entry name" value="OmpA-like"/>
</dbReference>
<evidence type="ECO:0000259" key="8">
    <source>
        <dbReference type="PROSITE" id="PS51123"/>
    </source>
</evidence>
<evidence type="ECO:0000256" key="4">
    <source>
        <dbReference type="ARBA" id="ARBA00022692"/>
    </source>
</evidence>
<dbReference type="GO" id="GO:0005886">
    <property type="term" value="C:plasma membrane"/>
    <property type="evidence" value="ECO:0007669"/>
    <property type="project" value="UniProtKB-SubCell"/>
</dbReference>
<feature type="domain" description="OmpA-like" evidence="8">
    <location>
        <begin position="130"/>
        <end position="254"/>
    </location>
</feature>
<evidence type="ECO:0000256" key="5">
    <source>
        <dbReference type="ARBA" id="ARBA00022989"/>
    </source>
</evidence>
<dbReference type="CDD" id="cd07185">
    <property type="entry name" value="OmpA_C-like"/>
    <property type="match status" value="1"/>
</dbReference>
<sequence>MARREEPEEEGSGYNWMDTYGDMVTLLLCFFVLLYSFSSLDAGKQQQLVNAFSGTAGNFEVMAFDAATIRENPITDIDSMVNIESRGQKAPSLNAQQLEINNTFDQLYMKIKTYIQDNSLEGSLSVSRNSESIFLRFNEMALFDSASANIRPESIPVLEHIMQIIKLNIASISSVKIEGHTDNVPISNEEFKDNWDLSVKRATNTLRLVLSTGLLDEKILSAVGYGEYHPIATNDTAEGRTQNRRVDFVLMKADTEDTSVASNKD</sequence>
<comment type="similarity">
    <text evidence="2">Belongs to the MotB family.</text>
</comment>
<accession>A0A644WIK3</accession>